<feature type="active site" description="Proton acceptor" evidence="7">
    <location>
        <position position="243"/>
    </location>
</feature>
<dbReference type="PROSITE" id="PS00069">
    <property type="entry name" value="G6P_DEHYDROGENASE"/>
    <property type="match status" value="1"/>
</dbReference>
<dbReference type="PRINTS" id="PR00079">
    <property type="entry name" value="G6PDHDRGNASE"/>
</dbReference>
<dbReference type="EMBL" id="MWPX01000028">
    <property type="protein sequence ID" value="OUM47091.1"/>
    <property type="molecule type" value="Genomic_DNA"/>
</dbReference>
<sequence>MENYTPPKCIIVIFGATGDLAKRKLFPSLFRLFRQGKISENFAVIGVARRPLSNEKFRENVKQSIHNLQEENMTHDTFASHFYYHPFDVTNLSSYQELKSLLITLDGRYFTEGNRMFYLAMAPDFFGTIATNLKSEGLTSTEGWIRLVIEKPFGHDYESAQALNDQIRHAFTEDEIYRIDHYLGKEMVQNIKVIRFANAIFEPLWNNQYIANIQITSSETLGVEERGRYYEDSGALRDMVQNHILQMVALLAMEPPIKLTANEIRSEKVKVLRALQPLSEETVEHSFVRGQYGPGMIDEQKVISYREENAVDSESNTETFVSGKLMIEDFRWSGVPFYIRTGKRMQEKSTEIVIQFKDLPMNLYFNKEKKVHPNLLVIHIQPEEGITLHLNAQKTDSGTTSTPIHLSYCNNCMDKMNTPEAYQVLLYDCMRGDSTNFTHWDEVCLSWKFVDTISSVWRNKPAKHFPNYESGSMGPKESDALLERDCFHWWPTITSHLKGESYNENI</sequence>
<dbReference type="AlphaFoldDB" id="A0A1Y3MDW7"/>
<feature type="binding site" evidence="7">
    <location>
        <position position="181"/>
    </location>
    <ligand>
        <name>substrate</name>
    </ligand>
</feature>
<gene>
    <name evidence="7" type="primary">zwf</name>
    <name evidence="10" type="ORF">BW425_20005</name>
</gene>
<feature type="binding site" evidence="7">
    <location>
        <begin position="88"/>
        <end position="89"/>
    </location>
    <ligand>
        <name>NADP(+)</name>
        <dbReference type="ChEBI" id="CHEBI:58349"/>
    </ligand>
</feature>
<dbReference type="Gene3D" id="3.40.50.720">
    <property type="entry name" value="NAD(P)-binding Rossmann-like Domain"/>
    <property type="match status" value="1"/>
</dbReference>
<reference evidence="10 11" key="1">
    <citation type="submission" date="2017-02" db="EMBL/GenBank/DDBJ databases">
        <title>Bacillus pseudomycoides isolate FSL K6-0042.</title>
        <authorList>
            <person name="Kovac J."/>
        </authorList>
    </citation>
    <scope>NUCLEOTIDE SEQUENCE [LARGE SCALE GENOMIC DNA]</scope>
    <source>
        <strain evidence="10 11">FSL K6-0042</strain>
    </source>
</reference>
<dbReference type="SUPFAM" id="SSF51735">
    <property type="entry name" value="NAD(P)-binding Rossmann-fold domains"/>
    <property type="match status" value="1"/>
</dbReference>
<comment type="similarity">
    <text evidence="2 7">Belongs to the glucose-6-phosphate dehydrogenase family.</text>
</comment>
<dbReference type="SUPFAM" id="SSF55347">
    <property type="entry name" value="Glyceraldehyde-3-phosphate dehydrogenase-like, C-terminal domain"/>
    <property type="match status" value="1"/>
</dbReference>
<dbReference type="InterPro" id="IPR022675">
    <property type="entry name" value="G6P_DH_C"/>
</dbReference>
<keyword evidence="5 7" id="KW-0560">Oxidoreductase</keyword>
<evidence type="ECO:0000313" key="10">
    <source>
        <dbReference type="EMBL" id="OUM47091.1"/>
    </source>
</evidence>
<dbReference type="Pfam" id="PF02781">
    <property type="entry name" value="G6PD_C"/>
    <property type="match status" value="1"/>
</dbReference>
<feature type="domain" description="Glucose-6-phosphate dehydrogenase NAD-binding" evidence="8">
    <location>
        <begin position="12"/>
        <end position="190"/>
    </location>
</feature>
<evidence type="ECO:0000256" key="3">
    <source>
        <dbReference type="ARBA" id="ARBA00022526"/>
    </source>
</evidence>
<keyword evidence="4 7" id="KW-0521">NADP</keyword>
<dbReference type="PANTHER" id="PTHR23429:SF0">
    <property type="entry name" value="GLUCOSE-6-PHOSPHATE 1-DEHYDROGENASE"/>
    <property type="match status" value="1"/>
</dbReference>
<accession>A0A1Y3MDW7</accession>
<dbReference type="GO" id="GO:0006006">
    <property type="term" value="P:glucose metabolic process"/>
    <property type="evidence" value="ECO:0007669"/>
    <property type="project" value="UniProtKB-KW"/>
</dbReference>
<evidence type="ECO:0000256" key="6">
    <source>
        <dbReference type="ARBA" id="ARBA00023277"/>
    </source>
</evidence>
<dbReference type="UniPathway" id="UPA00115">
    <property type="reaction ID" value="UER00408"/>
</dbReference>
<dbReference type="RefSeq" id="WP_016114854.1">
    <property type="nucleotide sequence ID" value="NZ_CP189809.1"/>
</dbReference>
<dbReference type="HAMAP" id="MF_00966">
    <property type="entry name" value="G6PD"/>
    <property type="match status" value="1"/>
</dbReference>
<evidence type="ECO:0000256" key="1">
    <source>
        <dbReference type="ARBA" id="ARBA00004937"/>
    </source>
</evidence>
<name>A0A1Y3MDW7_9BACI</name>
<dbReference type="GO" id="GO:0050661">
    <property type="term" value="F:NADP binding"/>
    <property type="evidence" value="ECO:0007669"/>
    <property type="project" value="UniProtKB-UniRule"/>
</dbReference>
<dbReference type="GO" id="GO:0004345">
    <property type="term" value="F:glucose-6-phosphate dehydrogenase activity"/>
    <property type="evidence" value="ECO:0007669"/>
    <property type="project" value="UniProtKB-UniRule"/>
</dbReference>
<feature type="domain" description="Glucose-6-phosphate dehydrogenase C-terminal" evidence="9">
    <location>
        <begin position="193"/>
        <end position="490"/>
    </location>
</feature>
<feature type="binding site" evidence="7">
    <location>
        <position position="49"/>
    </location>
    <ligand>
        <name>NADP(+)</name>
        <dbReference type="ChEBI" id="CHEBI:58349"/>
    </ligand>
</feature>
<feature type="binding site" evidence="7">
    <location>
        <position position="185"/>
    </location>
    <ligand>
        <name>substrate</name>
    </ligand>
</feature>
<feature type="binding site" evidence="7">
    <location>
        <position position="343"/>
    </location>
    <ligand>
        <name>substrate</name>
    </ligand>
</feature>
<comment type="catalytic activity">
    <reaction evidence="7">
        <text>D-glucose 6-phosphate + NADP(+) = 6-phospho-D-glucono-1,5-lactone + NADPH + H(+)</text>
        <dbReference type="Rhea" id="RHEA:15841"/>
        <dbReference type="ChEBI" id="CHEBI:15378"/>
        <dbReference type="ChEBI" id="CHEBI:57783"/>
        <dbReference type="ChEBI" id="CHEBI:57955"/>
        <dbReference type="ChEBI" id="CHEBI:58349"/>
        <dbReference type="ChEBI" id="CHEBI:61548"/>
        <dbReference type="EC" id="1.1.1.49"/>
    </reaction>
</comment>
<dbReference type="PIRSF" id="PIRSF000110">
    <property type="entry name" value="G6PD"/>
    <property type="match status" value="1"/>
</dbReference>
<dbReference type="Gene3D" id="3.30.360.10">
    <property type="entry name" value="Dihydrodipicolinate Reductase, domain 2"/>
    <property type="match status" value="1"/>
</dbReference>
<organism evidence="10 11">
    <name type="scientific">Bacillus pseudomycoides</name>
    <dbReference type="NCBI Taxonomy" id="64104"/>
    <lineage>
        <taxon>Bacteria</taxon>
        <taxon>Bacillati</taxon>
        <taxon>Bacillota</taxon>
        <taxon>Bacilli</taxon>
        <taxon>Bacillales</taxon>
        <taxon>Bacillaceae</taxon>
        <taxon>Bacillus</taxon>
        <taxon>Bacillus cereus group</taxon>
    </lineage>
</organism>
<comment type="function">
    <text evidence="7">Catalyzes the oxidation of glucose 6-phosphate to 6-phosphogluconolactone.</text>
</comment>
<dbReference type="GO" id="GO:0009051">
    <property type="term" value="P:pentose-phosphate shunt, oxidative branch"/>
    <property type="evidence" value="ECO:0007669"/>
    <property type="project" value="TreeGrafter"/>
</dbReference>
<dbReference type="NCBIfam" id="TIGR00871">
    <property type="entry name" value="zwf"/>
    <property type="match status" value="1"/>
</dbReference>
<feature type="binding site" evidence="7">
    <location>
        <position position="151"/>
    </location>
    <ligand>
        <name>NADP(+)</name>
        <dbReference type="ChEBI" id="CHEBI:58349"/>
    </ligand>
</feature>
<dbReference type="Pfam" id="PF00479">
    <property type="entry name" value="G6PD_N"/>
    <property type="match status" value="1"/>
</dbReference>
<evidence type="ECO:0000256" key="2">
    <source>
        <dbReference type="ARBA" id="ARBA00009975"/>
    </source>
</evidence>
<dbReference type="Proteomes" id="UP000195321">
    <property type="component" value="Unassembled WGS sequence"/>
</dbReference>
<keyword evidence="3 7" id="KW-0313">Glucose metabolism</keyword>
<dbReference type="InterPro" id="IPR001282">
    <property type="entry name" value="G6P_DH"/>
</dbReference>
<dbReference type="InterPro" id="IPR022674">
    <property type="entry name" value="G6P_DH_NAD-bd"/>
</dbReference>
<evidence type="ECO:0000259" key="8">
    <source>
        <dbReference type="Pfam" id="PF00479"/>
    </source>
</evidence>
<keyword evidence="6 7" id="KW-0119">Carbohydrate metabolism</keyword>
<comment type="pathway">
    <text evidence="1 7">Carbohydrate degradation; pentose phosphate pathway; D-ribulose 5-phosphate from D-glucose 6-phosphate (oxidative stage): step 1/3.</text>
</comment>
<protein>
    <recommendedName>
        <fullName evidence="7">Glucose-6-phosphate 1-dehydrogenase</fullName>
        <shortName evidence="7">G6PD</shortName>
        <ecNumber evidence="7">1.1.1.49</ecNumber>
    </recommendedName>
</protein>
<evidence type="ECO:0000256" key="7">
    <source>
        <dbReference type="HAMAP-Rule" id="MF_00966"/>
    </source>
</evidence>
<dbReference type="InterPro" id="IPR019796">
    <property type="entry name" value="G6P_DH_AS"/>
</dbReference>
<evidence type="ECO:0000313" key="11">
    <source>
        <dbReference type="Proteomes" id="UP000195321"/>
    </source>
</evidence>
<dbReference type="PANTHER" id="PTHR23429">
    <property type="entry name" value="GLUCOSE-6-PHOSPHATE 1-DEHYDROGENASE G6PD"/>
    <property type="match status" value="1"/>
</dbReference>
<feature type="binding site" evidence="7">
    <location>
        <position position="219"/>
    </location>
    <ligand>
        <name>substrate</name>
    </ligand>
</feature>
<evidence type="ECO:0000256" key="4">
    <source>
        <dbReference type="ARBA" id="ARBA00022857"/>
    </source>
</evidence>
<proteinExistence type="inferred from homology"/>
<dbReference type="InterPro" id="IPR036291">
    <property type="entry name" value="NAD(P)-bd_dom_sf"/>
</dbReference>
<dbReference type="GO" id="GO:0005829">
    <property type="term" value="C:cytosol"/>
    <property type="evidence" value="ECO:0007669"/>
    <property type="project" value="TreeGrafter"/>
</dbReference>
<feature type="binding site" evidence="7">
    <location>
        <begin position="15"/>
        <end position="22"/>
    </location>
    <ligand>
        <name>NADP(+)</name>
        <dbReference type="ChEBI" id="CHEBI:58349"/>
    </ligand>
</feature>
<comment type="caution">
    <text evidence="10">The sequence shown here is derived from an EMBL/GenBank/DDBJ whole genome shotgun (WGS) entry which is preliminary data.</text>
</comment>
<dbReference type="EC" id="1.1.1.49" evidence="7"/>
<feature type="binding site" evidence="7">
    <location>
        <position position="238"/>
    </location>
    <ligand>
        <name>substrate</name>
    </ligand>
</feature>
<evidence type="ECO:0000259" key="9">
    <source>
        <dbReference type="Pfam" id="PF02781"/>
    </source>
</evidence>
<evidence type="ECO:0000256" key="5">
    <source>
        <dbReference type="ARBA" id="ARBA00023002"/>
    </source>
</evidence>
<feature type="binding site" evidence="7">
    <location>
        <position position="348"/>
    </location>
    <ligand>
        <name>substrate</name>
    </ligand>
</feature>